<name>A0A2S7KAD1_9PROT</name>
<organism evidence="2 3">
    <name type="scientific">Hyphococcus luteus</name>
    <dbReference type="NCBI Taxonomy" id="2058213"/>
    <lineage>
        <taxon>Bacteria</taxon>
        <taxon>Pseudomonadati</taxon>
        <taxon>Pseudomonadota</taxon>
        <taxon>Alphaproteobacteria</taxon>
        <taxon>Parvularculales</taxon>
        <taxon>Parvularculaceae</taxon>
        <taxon>Hyphococcus</taxon>
    </lineage>
</organism>
<keyword evidence="1" id="KW-1133">Transmembrane helix</keyword>
<sequence>MLGNGIHNIIAAVIIAAAILWTGGFGGGRDDGVMTDEEFAAWQARAVGDIRNDIVVNCGCCGDKGPRRAAAESF</sequence>
<proteinExistence type="predicted"/>
<reference evidence="2 3" key="1">
    <citation type="submission" date="2017-12" db="EMBL/GenBank/DDBJ databases">
        <authorList>
            <person name="Hurst M.R.H."/>
        </authorList>
    </citation>
    <scope>NUCLEOTIDE SEQUENCE [LARGE SCALE GENOMIC DNA]</scope>
    <source>
        <strain evidence="2 3">SY-3-19</strain>
    </source>
</reference>
<dbReference type="Proteomes" id="UP000239504">
    <property type="component" value="Unassembled WGS sequence"/>
</dbReference>
<dbReference type="AlphaFoldDB" id="A0A2S7KAD1"/>
<keyword evidence="3" id="KW-1185">Reference proteome</keyword>
<evidence type="ECO:0000313" key="2">
    <source>
        <dbReference type="EMBL" id="PQA89455.1"/>
    </source>
</evidence>
<protein>
    <submittedName>
        <fullName evidence="2">Uncharacterized protein</fullName>
    </submittedName>
</protein>
<keyword evidence="1" id="KW-0812">Transmembrane</keyword>
<feature type="transmembrane region" description="Helical" evidence="1">
    <location>
        <begin position="6"/>
        <end position="25"/>
    </location>
</feature>
<dbReference type="OrthoDB" id="9971479at2"/>
<comment type="caution">
    <text evidence="2">The sequence shown here is derived from an EMBL/GenBank/DDBJ whole genome shotgun (WGS) entry which is preliminary data.</text>
</comment>
<accession>A0A2S7KAD1</accession>
<dbReference type="EMBL" id="PJCH01000001">
    <property type="protein sequence ID" value="PQA89455.1"/>
    <property type="molecule type" value="Genomic_DNA"/>
</dbReference>
<gene>
    <name evidence="2" type="ORF">CW354_00860</name>
</gene>
<evidence type="ECO:0000313" key="3">
    <source>
        <dbReference type="Proteomes" id="UP000239504"/>
    </source>
</evidence>
<evidence type="ECO:0000256" key="1">
    <source>
        <dbReference type="SAM" id="Phobius"/>
    </source>
</evidence>
<dbReference type="RefSeq" id="WP_104828157.1">
    <property type="nucleotide sequence ID" value="NZ_PJCH01000001.1"/>
</dbReference>
<keyword evidence="1" id="KW-0472">Membrane</keyword>